<keyword evidence="8" id="KW-0508">mRNA splicing</keyword>
<gene>
    <name evidence="15" type="ORF">DGYR_LOCUS1837</name>
</gene>
<evidence type="ECO:0000256" key="6">
    <source>
        <dbReference type="ARBA" id="ARBA00023157"/>
    </source>
</evidence>
<dbReference type="InterPro" id="IPR016024">
    <property type="entry name" value="ARM-type_fold"/>
</dbReference>
<dbReference type="Proteomes" id="UP000549394">
    <property type="component" value="Unassembled WGS sequence"/>
</dbReference>
<feature type="disulfide bond" evidence="11">
    <location>
        <begin position="669"/>
        <end position="684"/>
    </location>
</feature>
<dbReference type="SMART" id="SM00192">
    <property type="entry name" value="LDLa"/>
    <property type="match status" value="23"/>
</dbReference>
<keyword evidence="13" id="KW-0472">Membrane</keyword>
<dbReference type="InterPro" id="IPR003890">
    <property type="entry name" value="MIF4G-like_typ-3"/>
</dbReference>
<dbReference type="PANTHER" id="PTHR12412:SF2">
    <property type="entry name" value="NUCLEAR CAP-BINDING PROTEIN SUBUNIT 1"/>
    <property type="match status" value="1"/>
</dbReference>
<evidence type="ECO:0000256" key="10">
    <source>
        <dbReference type="ARBA" id="ARBA00030965"/>
    </source>
</evidence>
<dbReference type="FunFam" id="1.25.40.180:FF:000041">
    <property type="entry name" value="Nuclear cap-binding protein subunit 1"/>
    <property type="match status" value="1"/>
</dbReference>
<evidence type="ECO:0000256" key="5">
    <source>
        <dbReference type="ARBA" id="ARBA00023042"/>
    </source>
</evidence>
<keyword evidence="9" id="KW-0539">Nucleus</keyword>
<name>A0A7I8VA79_9ANNE</name>
<evidence type="ECO:0000256" key="12">
    <source>
        <dbReference type="SAM" id="MobiDB-lite"/>
    </source>
</evidence>
<feature type="region of interest" description="Disordered" evidence="12">
    <location>
        <begin position="2090"/>
        <end position="2109"/>
    </location>
</feature>
<dbReference type="InterPro" id="IPR036055">
    <property type="entry name" value="LDL_receptor-like_sf"/>
</dbReference>
<dbReference type="PANTHER" id="PTHR12412">
    <property type="entry name" value="CAP BINDING PROTEIN"/>
    <property type="match status" value="1"/>
</dbReference>
<feature type="disulfide bond" evidence="11">
    <location>
        <begin position="752"/>
        <end position="767"/>
    </location>
</feature>
<dbReference type="PROSITE" id="PS01209">
    <property type="entry name" value="LDLRA_1"/>
    <property type="match status" value="6"/>
</dbReference>
<dbReference type="GO" id="GO:0000184">
    <property type="term" value="P:nuclear-transcribed mRNA catabolic process, nonsense-mediated decay"/>
    <property type="evidence" value="ECO:0007669"/>
    <property type="project" value="TreeGrafter"/>
</dbReference>
<keyword evidence="4" id="KW-0507">mRNA processing</keyword>
<feature type="disulfide bond" evidence="11">
    <location>
        <begin position="1082"/>
        <end position="1097"/>
    </location>
</feature>
<proteinExistence type="inferred from homology"/>
<dbReference type="Pfam" id="PF09088">
    <property type="entry name" value="MIF4G_like"/>
    <property type="match status" value="1"/>
</dbReference>
<feature type="compositionally biased region" description="Basic and acidic residues" evidence="12">
    <location>
        <begin position="2090"/>
        <end position="2102"/>
    </location>
</feature>
<evidence type="ECO:0000313" key="16">
    <source>
        <dbReference type="Proteomes" id="UP000549394"/>
    </source>
</evidence>
<feature type="disulfide bond" evidence="11">
    <location>
        <begin position="437"/>
        <end position="452"/>
    </location>
</feature>
<feature type="disulfide bond" evidence="11">
    <location>
        <begin position="482"/>
        <end position="497"/>
    </location>
</feature>
<dbReference type="InterPro" id="IPR023415">
    <property type="entry name" value="LDLR_class-A_CS"/>
</dbReference>
<dbReference type="PROSITE" id="PS50068">
    <property type="entry name" value="LDLRA_2"/>
    <property type="match status" value="21"/>
</dbReference>
<feature type="disulfide bond" evidence="11">
    <location>
        <begin position="896"/>
        <end position="911"/>
    </location>
</feature>
<dbReference type="InterPro" id="IPR000082">
    <property type="entry name" value="SEA_dom"/>
</dbReference>
<dbReference type="InterPro" id="IPR015172">
    <property type="entry name" value="MIF4G-like_typ-1"/>
</dbReference>
<evidence type="ECO:0000256" key="1">
    <source>
        <dbReference type="ARBA" id="ARBA00004123"/>
    </source>
</evidence>
<dbReference type="InterPro" id="IPR027159">
    <property type="entry name" value="CBP80"/>
</dbReference>
<sequence>MSNTSKCFSNPLYDVDKDPIVEFEVLEETLSIQSFTTRLPKSVCRRKSMIAVIFISCLISALLVAIAIGIFFGVKHNPSDTTSSLIIFSKVNGIVSIENGKYSSFKEAYKNNRSKEFQTLSTDFSKEMEIVLKSSDFKYLYNSLSINSVNEGSIIIDFTMYFNDWLLLHSHKSYPKVLSLDALKETLKNKVYGSFNMIDHFDLSLLQQIKLDPQQFKKFTKRPELPTTSTIKPVKTTTILTTTKKSTTSMTTEKITTLKTTKQATESQKTIPMVTTPLTTYISTSISSSMSTKRLSTKIASSTENPTTVGTVQSSTRVTDFQCASYEYLCKSGLKYSSGYPCIDHFEVCDGYFDCKENEDEDGCTGCSDGGFRCENSTTTHHSGVCTFPNERCDGIADCIDKSDEFNCTLCPDSYFKCTTGTRIGGEVNCIRNIFRCDGLVDCQDGSDEKDCPNVCGPDEFKCTRGFKIATTNRCILKSNVCDKINHCSDRSDEKGCNYTCPENYLSCKNHNVHSRFLLLSSKPYCYPDYMKCNGILECMDGSDEYPCINCNHSSTFACKTGMSIDGHQCIESSKQCDHFNDCLDGSDEENCKYSCNDDKIVCPKGKLIWKDSTRYCIFKTSLCDNYRDCTNGSDEETCSHSSCTADHFNCTAGHSTHDRKCVNLRFRCNGRDDCSDGSDELNCPTICSNETFLCPNQTCIGFDKVCDNHPDCSGGEDEKFCDKPCAHDEFKCKKGLDVFSGHKCIPIGYTCDNVEDCSDGSDEFACKYTCPSSQFKCRNGTTKSWPHRGVCISRAQHCNSVIDCTDGSDEENCNMCPSFLWQCVNGTDISLLTPPNFQHCIFKSFRCDRIRDCSDGSDEQNCTYSCKKENQFLCKTGLIIDYPYTEYCIDENKYCDGRTDCKDNSDEKYCSQTCKNDTIACQVGKSKTLGTHCIPKNLWCDRVKDCDDGSDEKNCNYTCPANSVACKTGNLIAGTGREYCYPAHNKCNEIPLCRDKSDQHGCYSNCAEDEMRCNVTNEHGTIYSRCLSLKVRCDKYNDCVDGADEFKCNYHCKDKTYFQCENSLVSKPPRIGYCINSSLKCNGIEDCLDGSDERNCNNTCSSRQLSCGSQLSYNSKSCYLEIVKCDRYNDCINGEDEKNCTYSCSVGYKLCKTGFVFSPPHPSASNYHPSLMYCIPNQQICDGKSNCQDHSDEENCDDYCNKPHSFKCVNETKCINQLERCDGKNDCIDGSDEVNCTCDKDSYKCSKGFSHTFNTQSHKHYCYKKIFKCDNYVDCSDGSDESDCIPGLPAKCYNDTTQFICGSYPTPGPVCLTKQQLCDRRFNCLHTALDEKVCSHKCLGNTFACDGKDPKNYKCIPFVKRCDGQNDCIDGTDELYCGKYLRPKNISTICNRIILNAELLKTELQSSGDILELSGIAHCRLPLDIFRKMPRKRRASSDDEEDNQSPRGRMRSETMDTQEMEERLENLILKIGEKSTSSLESNLDALAKVLHSDMSEYKEKILSIIADCVVDMPEKITVYSTLVGLINADAYTVGGEIVELLIRKLKDYMIKYLWEDARCIVRFLSDLVNCHVLSAASILTLFNSWLEVAAEDGSPQVRRDTFVYAVLSSLPWVGRALYEKKENELQRLLSVIRVYLKDRSKVHVKILQVWSTDDPHTQEDYLDSLWAQIEQLERNKWMERCIIRPYESFDSILCEALQHTLPQVTPPPHEESSQYPLPRVVYRMFDYTDVPTEGPVLPGAHAVERYVVEEQLHYIINVLHLDKKACAAALLNFSSRSRIPLNYMIVEVVFGQLFLLPCNPYIELFYNTLLIELCKLQPSSMPQVLAQATEMLFDRIDTMQTSCIVRFVNWFSHHLSNFQFRWSWDDWSEVATYDDNDRPKAKFVKEVLRKCMRLSYHQRVVDFTPDTLESLRPAKPTPHYKYDGHPVAQKVTEAIKSKATPEMILDILQEVANPLDNGGSDKMPYNPKKIDILVSTLLNLGSKSLSHSLAALAKFHEALRVLAGSEDAQVSVLHSVHDIWSQHEQMVCVLIDKLLKTQIVDCAAVASWVFSEQMRSEFTCFYVWCILHSAIKRMGQHVAMLQRQFEQGKEKRDAADRRGGIETDDTPSKSQLDLLEEKLDMAKADHKNLFLVIFQRFIIVLGEHLSRAETDNTEFETPWYKWVIDRLQEMFLLHHQIIQKYSHTLQTLVFTSDIDQNILDIFNQFCSLRA</sequence>
<dbReference type="GO" id="GO:0005634">
    <property type="term" value="C:nucleus"/>
    <property type="evidence" value="ECO:0007669"/>
    <property type="project" value="UniProtKB-SubCell"/>
</dbReference>
<evidence type="ECO:0000256" key="4">
    <source>
        <dbReference type="ARBA" id="ARBA00022664"/>
    </source>
</evidence>
<evidence type="ECO:0000256" key="13">
    <source>
        <dbReference type="SAM" id="Phobius"/>
    </source>
</evidence>
<evidence type="ECO:0000256" key="8">
    <source>
        <dbReference type="ARBA" id="ARBA00023187"/>
    </source>
</evidence>
<organism evidence="15 16">
    <name type="scientific">Dimorphilus gyrociliatus</name>
    <dbReference type="NCBI Taxonomy" id="2664684"/>
    <lineage>
        <taxon>Eukaryota</taxon>
        <taxon>Metazoa</taxon>
        <taxon>Spiralia</taxon>
        <taxon>Lophotrochozoa</taxon>
        <taxon>Annelida</taxon>
        <taxon>Polychaeta</taxon>
        <taxon>Polychaeta incertae sedis</taxon>
        <taxon>Dinophilidae</taxon>
        <taxon>Dimorphilus</taxon>
    </lineage>
</organism>
<feature type="region of interest" description="Disordered" evidence="12">
    <location>
        <begin position="1432"/>
        <end position="1459"/>
    </location>
</feature>
<keyword evidence="13" id="KW-1133">Transmembrane helix</keyword>
<comment type="caution">
    <text evidence="11">Lacks conserved residue(s) required for the propagation of feature annotation.</text>
</comment>
<comment type="subcellular location">
    <subcellularLocation>
        <location evidence="1">Nucleus</location>
    </subcellularLocation>
</comment>
<keyword evidence="7" id="KW-0943">RNA-mediated gene silencing</keyword>
<comment type="caution">
    <text evidence="15">The sequence shown here is derived from an EMBL/GenBank/DDBJ whole genome shotgun (WGS) entry which is preliminary data.</text>
</comment>
<feature type="disulfide bond" evidence="11">
    <location>
        <begin position="941"/>
        <end position="956"/>
    </location>
</feature>
<dbReference type="Pfam" id="PF00057">
    <property type="entry name" value="Ldl_recept_a"/>
    <property type="match status" value="14"/>
</dbReference>
<dbReference type="GO" id="GO:0006370">
    <property type="term" value="P:7-methylguanosine mRNA capping"/>
    <property type="evidence" value="ECO:0007669"/>
    <property type="project" value="UniProtKB-KW"/>
</dbReference>
<dbReference type="GO" id="GO:0003729">
    <property type="term" value="F:mRNA binding"/>
    <property type="evidence" value="ECO:0007669"/>
    <property type="project" value="TreeGrafter"/>
</dbReference>
<dbReference type="SUPFAM" id="SSF57424">
    <property type="entry name" value="LDL receptor-like module"/>
    <property type="match status" value="18"/>
</dbReference>
<evidence type="ECO:0000256" key="7">
    <source>
        <dbReference type="ARBA" id="ARBA00023158"/>
    </source>
</evidence>
<dbReference type="Pfam" id="PF01390">
    <property type="entry name" value="SEA"/>
    <property type="match status" value="1"/>
</dbReference>
<evidence type="ECO:0000256" key="2">
    <source>
        <dbReference type="ARBA" id="ARBA00007413"/>
    </source>
</evidence>
<feature type="disulfide bond" evidence="11">
    <location>
        <begin position="799"/>
        <end position="814"/>
    </location>
</feature>
<reference evidence="15 16" key="1">
    <citation type="submission" date="2020-08" db="EMBL/GenBank/DDBJ databases">
        <authorList>
            <person name="Hejnol A."/>
        </authorList>
    </citation>
    <scope>NUCLEOTIDE SEQUENCE [LARGE SCALE GENOMIC DNA]</scope>
</reference>
<feature type="disulfide bond" evidence="11">
    <location>
        <begin position="349"/>
        <end position="364"/>
    </location>
</feature>
<feature type="disulfide bond" evidence="11">
    <location>
        <begin position="1270"/>
        <end position="1285"/>
    </location>
</feature>
<feature type="disulfide bond" evidence="11">
    <location>
        <begin position="624"/>
        <end position="639"/>
    </location>
</feature>
<comment type="similarity">
    <text evidence="2">Belongs to the NCBP1 family.</text>
</comment>
<dbReference type="GO" id="GO:0005846">
    <property type="term" value="C:nuclear cap binding complex"/>
    <property type="evidence" value="ECO:0007669"/>
    <property type="project" value="InterPro"/>
</dbReference>
<dbReference type="Pfam" id="PF02854">
    <property type="entry name" value="MIF4G"/>
    <property type="match status" value="1"/>
</dbReference>
<feature type="domain" description="SEA" evidence="14">
    <location>
        <begin position="87"/>
        <end position="223"/>
    </location>
</feature>
<evidence type="ECO:0000256" key="11">
    <source>
        <dbReference type="PROSITE-ProRule" id="PRU00124"/>
    </source>
</evidence>
<dbReference type="FunFam" id="1.25.40.180:FF:000010">
    <property type="entry name" value="Nuclear cap-binding protein subunit 1"/>
    <property type="match status" value="1"/>
</dbReference>
<dbReference type="SUPFAM" id="SSF82671">
    <property type="entry name" value="SEA domain"/>
    <property type="match status" value="1"/>
</dbReference>
<protein>
    <recommendedName>
        <fullName evidence="3">Nuclear cap-binding protein subunit 1</fullName>
    </recommendedName>
    <alternativeName>
        <fullName evidence="10">80 kDa nuclear cap-binding protein</fullName>
    </alternativeName>
</protein>
<dbReference type="GO" id="GO:0031053">
    <property type="term" value="P:primary miRNA processing"/>
    <property type="evidence" value="ECO:0007669"/>
    <property type="project" value="UniProtKB-ARBA"/>
</dbReference>
<dbReference type="Gene3D" id="1.25.40.180">
    <property type="match status" value="3"/>
</dbReference>
<dbReference type="Gene3D" id="4.10.400.10">
    <property type="entry name" value="Low-density Lipoprotein Receptor"/>
    <property type="match status" value="21"/>
</dbReference>
<dbReference type="GO" id="GO:0000339">
    <property type="term" value="F:RNA cap binding"/>
    <property type="evidence" value="ECO:0007669"/>
    <property type="project" value="InterPro"/>
</dbReference>
<dbReference type="InterPro" id="IPR002172">
    <property type="entry name" value="LDrepeatLR_classA_rpt"/>
</dbReference>
<feature type="transmembrane region" description="Helical" evidence="13">
    <location>
        <begin position="48"/>
        <end position="74"/>
    </location>
</feature>
<keyword evidence="5" id="KW-0506">mRNA capping</keyword>
<keyword evidence="13" id="KW-0812">Transmembrane</keyword>
<dbReference type="GO" id="GO:0008380">
    <property type="term" value="P:RNA splicing"/>
    <property type="evidence" value="ECO:0007669"/>
    <property type="project" value="UniProtKB-KW"/>
</dbReference>
<dbReference type="SMART" id="SM00543">
    <property type="entry name" value="MIF4G"/>
    <property type="match status" value="1"/>
</dbReference>
<dbReference type="EMBL" id="CAJFCJ010000002">
    <property type="protein sequence ID" value="CAD5112749.1"/>
    <property type="molecule type" value="Genomic_DNA"/>
</dbReference>
<feature type="disulfide bond" evidence="11">
    <location>
        <begin position="1222"/>
        <end position="1237"/>
    </location>
</feature>
<evidence type="ECO:0000313" key="15">
    <source>
        <dbReference type="EMBL" id="CAD5112749.1"/>
    </source>
</evidence>
<dbReference type="OrthoDB" id="10252707at2759"/>
<dbReference type="GO" id="GO:0006406">
    <property type="term" value="P:mRNA export from nucleus"/>
    <property type="evidence" value="ECO:0007669"/>
    <property type="project" value="InterPro"/>
</dbReference>
<dbReference type="InterPro" id="IPR015174">
    <property type="entry name" value="MIF4G-like_typ-2"/>
</dbReference>
<feature type="disulfide bond" evidence="11">
    <location>
        <begin position="1034"/>
        <end position="1049"/>
    </location>
</feature>
<dbReference type="InterPro" id="IPR036364">
    <property type="entry name" value="SEA_dom_sf"/>
</dbReference>
<dbReference type="CDD" id="cd00112">
    <property type="entry name" value="LDLa"/>
    <property type="match status" value="19"/>
</dbReference>
<dbReference type="PROSITE" id="PS50024">
    <property type="entry name" value="SEA"/>
    <property type="match status" value="1"/>
</dbReference>
<dbReference type="Pfam" id="PF09090">
    <property type="entry name" value="MIF4G_like_2"/>
    <property type="match status" value="1"/>
</dbReference>
<feature type="disulfide bond" evidence="11">
    <location>
        <begin position="1126"/>
        <end position="1141"/>
    </location>
</feature>
<keyword evidence="6 11" id="KW-1015">Disulfide bond</keyword>
<feature type="disulfide bond" evidence="11">
    <location>
        <begin position="533"/>
        <end position="548"/>
    </location>
</feature>
<feature type="disulfide bond" evidence="11">
    <location>
        <begin position="848"/>
        <end position="863"/>
    </location>
</feature>
<feature type="disulfide bond" evidence="11">
    <location>
        <begin position="1182"/>
        <end position="1197"/>
    </location>
</feature>
<dbReference type="SUPFAM" id="SSF48371">
    <property type="entry name" value="ARM repeat"/>
    <property type="match status" value="3"/>
</dbReference>
<evidence type="ECO:0000256" key="9">
    <source>
        <dbReference type="ARBA" id="ARBA00023242"/>
    </source>
</evidence>
<accession>A0A7I8VA79</accession>
<keyword evidence="16" id="KW-1185">Reference proteome</keyword>
<feature type="disulfide bond" evidence="11">
    <location>
        <begin position="695"/>
        <end position="713"/>
    </location>
</feature>
<feature type="disulfide bond" evidence="11">
    <location>
        <begin position="707"/>
        <end position="722"/>
    </location>
</feature>
<dbReference type="PRINTS" id="PR00261">
    <property type="entry name" value="LDLRECEPTOR"/>
</dbReference>
<evidence type="ECO:0000256" key="3">
    <source>
        <dbReference type="ARBA" id="ARBA00019879"/>
    </source>
</evidence>
<feature type="disulfide bond" evidence="11">
    <location>
        <begin position="1363"/>
        <end position="1378"/>
    </location>
</feature>
<evidence type="ECO:0000259" key="14">
    <source>
        <dbReference type="PROSITE" id="PS50024"/>
    </source>
</evidence>
<feature type="disulfide bond" evidence="11">
    <location>
        <begin position="577"/>
        <end position="592"/>
    </location>
</feature>
<feature type="disulfide bond" evidence="11">
    <location>
        <begin position="688"/>
        <end position="700"/>
    </location>
</feature>
<feature type="disulfide bond" evidence="11">
    <location>
        <begin position="393"/>
        <end position="408"/>
    </location>
</feature>